<evidence type="ECO:0000256" key="7">
    <source>
        <dbReference type="ARBA" id="ARBA00023012"/>
    </source>
</evidence>
<gene>
    <name evidence="10" type="ORF">OCV88_14375</name>
</gene>
<dbReference type="InterPro" id="IPR050351">
    <property type="entry name" value="BphY/WalK/GraS-like"/>
</dbReference>
<dbReference type="PROSITE" id="PS50109">
    <property type="entry name" value="HIS_KIN"/>
    <property type="match status" value="1"/>
</dbReference>
<evidence type="ECO:0000256" key="3">
    <source>
        <dbReference type="ARBA" id="ARBA00012438"/>
    </source>
</evidence>
<evidence type="ECO:0000256" key="5">
    <source>
        <dbReference type="ARBA" id="ARBA00022679"/>
    </source>
</evidence>
<evidence type="ECO:0000313" key="11">
    <source>
        <dbReference type="Proteomes" id="UP001652442"/>
    </source>
</evidence>
<evidence type="ECO:0000259" key="9">
    <source>
        <dbReference type="PROSITE" id="PS50109"/>
    </source>
</evidence>
<dbReference type="RefSeq" id="WP_158426133.1">
    <property type="nucleotide sequence ID" value="NZ_JAOQJQ010000007.1"/>
</dbReference>
<sequence length="549" mass="62001">MIKKTFRSMVILILCMLAICVSLIMGVLYNYFDKQYVTELKNEAVFIGKGVELNGLDYLNDLPMKNCRITWIGTDGAVLYDNKADAASMENHGDREEVENALEKGDGFSTRYSKTLDEKTINYAIRLDDQTILRVSSDYDTMLHIVLGMIQPILAIVAIALIVAAIFAYRLSKRIVKPFNDIDLEHPEKAEAYEELAPFLRKIEHQNRQIKKQMQELTRQQVEFAAITENMTEGFLVVDTKQKLLSYNTSALVLLDVQGEVEHENVLHLNRSENFQKAITLALEGKHNEQSMKFGEHYYQLFANPVFQDEVLSGAIVVIMDVTEKEQRDALRREFTTNVSHELKTPLTSISGTAEIMGNGLVKQEDVPHFANIIYKEAQRLIALVGDIIKLSKLEEPDMTEQKEMVNMAEVVESVVETLEVPAAKKNISFLVKTEDCVILGIPSILNEIVYNLCDNAVKYNVEKGKVTVSLKKKEKRTVLTVEDTGIGIPREEQERIFERFYRVDKSHSKDIGGTGLGLSIVKHGAAYHNAEITLESEVGKGTKISIIF</sequence>
<dbReference type="Gene3D" id="3.30.565.10">
    <property type="entry name" value="Histidine kinase-like ATPase, C-terminal domain"/>
    <property type="match status" value="1"/>
</dbReference>
<dbReference type="Gene3D" id="3.30.450.20">
    <property type="entry name" value="PAS domain"/>
    <property type="match status" value="1"/>
</dbReference>
<dbReference type="GO" id="GO:0005524">
    <property type="term" value="F:ATP binding"/>
    <property type="evidence" value="ECO:0007669"/>
    <property type="project" value="UniProtKB-KW"/>
</dbReference>
<dbReference type="CDD" id="cd00075">
    <property type="entry name" value="HATPase"/>
    <property type="match status" value="1"/>
</dbReference>
<evidence type="ECO:0000256" key="1">
    <source>
        <dbReference type="ARBA" id="ARBA00000085"/>
    </source>
</evidence>
<keyword evidence="8" id="KW-1133">Transmembrane helix</keyword>
<comment type="subcellular location">
    <subcellularLocation>
        <location evidence="2">Membrane</location>
    </subcellularLocation>
</comment>
<dbReference type="CDD" id="cd00082">
    <property type="entry name" value="HisKA"/>
    <property type="match status" value="1"/>
</dbReference>
<feature type="domain" description="Histidine kinase" evidence="9">
    <location>
        <begin position="338"/>
        <end position="549"/>
    </location>
</feature>
<comment type="caution">
    <text evidence="10">The sequence shown here is derived from an EMBL/GenBank/DDBJ whole genome shotgun (WGS) entry which is preliminary data.</text>
</comment>
<dbReference type="Proteomes" id="UP001652442">
    <property type="component" value="Unassembled WGS sequence"/>
</dbReference>
<dbReference type="InterPro" id="IPR005467">
    <property type="entry name" value="His_kinase_dom"/>
</dbReference>
<proteinExistence type="predicted"/>
<keyword evidence="6" id="KW-0418">Kinase</keyword>
<evidence type="ECO:0000256" key="4">
    <source>
        <dbReference type="ARBA" id="ARBA00022553"/>
    </source>
</evidence>
<reference evidence="10 11" key="1">
    <citation type="journal article" date="2021" name="ISME Commun">
        <title>Automated analysis of genomic sequences facilitates high-throughput and comprehensive description of bacteria.</title>
        <authorList>
            <person name="Hitch T.C.A."/>
        </authorList>
    </citation>
    <scope>NUCLEOTIDE SEQUENCE [LARGE SCALE GENOMIC DNA]</scope>
    <source>
        <strain evidence="10 11">Sanger_109</strain>
    </source>
</reference>
<evidence type="ECO:0000256" key="6">
    <source>
        <dbReference type="ARBA" id="ARBA00022777"/>
    </source>
</evidence>
<dbReference type="InterPro" id="IPR036097">
    <property type="entry name" value="HisK_dim/P_sf"/>
</dbReference>
<dbReference type="SMART" id="SM00387">
    <property type="entry name" value="HATPase_c"/>
    <property type="match status" value="1"/>
</dbReference>
<keyword evidence="10" id="KW-0067">ATP-binding</keyword>
<dbReference type="PRINTS" id="PR00344">
    <property type="entry name" value="BCTRLSENSOR"/>
</dbReference>
<dbReference type="PANTHER" id="PTHR45453:SF1">
    <property type="entry name" value="PHOSPHATE REGULON SENSOR PROTEIN PHOR"/>
    <property type="match status" value="1"/>
</dbReference>
<dbReference type="Pfam" id="PF02518">
    <property type="entry name" value="HATPase_c"/>
    <property type="match status" value="1"/>
</dbReference>
<protein>
    <recommendedName>
        <fullName evidence="3">histidine kinase</fullName>
        <ecNumber evidence="3">2.7.13.3</ecNumber>
    </recommendedName>
</protein>
<dbReference type="PANTHER" id="PTHR45453">
    <property type="entry name" value="PHOSPHATE REGULON SENSOR PROTEIN PHOR"/>
    <property type="match status" value="1"/>
</dbReference>
<evidence type="ECO:0000313" key="10">
    <source>
        <dbReference type="EMBL" id="MCU6763498.1"/>
    </source>
</evidence>
<dbReference type="EC" id="2.7.13.3" evidence="3"/>
<keyword evidence="4" id="KW-0597">Phosphoprotein</keyword>
<feature type="transmembrane region" description="Helical" evidence="8">
    <location>
        <begin position="9"/>
        <end position="32"/>
    </location>
</feature>
<evidence type="ECO:0000256" key="8">
    <source>
        <dbReference type="SAM" id="Phobius"/>
    </source>
</evidence>
<dbReference type="Pfam" id="PF00512">
    <property type="entry name" value="HisKA"/>
    <property type="match status" value="1"/>
</dbReference>
<keyword evidence="10" id="KW-0547">Nucleotide-binding</keyword>
<accession>A0ABT2TMR2</accession>
<dbReference type="SUPFAM" id="SSF47384">
    <property type="entry name" value="Homodimeric domain of signal transducing histidine kinase"/>
    <property type="match status" value="1"/>
</dbReference>
<feature type="transmembrane region" description="Helical" evidence="8">
    <location>
        <begin position="143"/>
        <end position="169"/>
    </location>
</feature>
<dbReference type="InterPro" id="IPR003594">
    <property type="entry name" value="HATPase_dom"/>
</dbReference>
<keyword evidence="8" id="KW-0812">Transmembrane</keyword>
<dbReference type="InterPro" id="IPR004358">
    <property type="entry name" value="Sig_transdc_His_kin-like_C"/>
</dbReference>
<dbReference type="InterPro" id="IPR035965">
    <property type="entry name" value="PAS-like_dom_sf"/>
</dbReference>
<evidence type="ECO:0000256" key="2">
    <source>
        <dbReference type="ARBA" id="ARBA00004370"/>
    </source>
</evidence>
<comment type="catalytic activity">
    <reaction evidence="1">
        <text>ATP + protein L-histidine = ADP + protein N-phospho-L-histidine.</text>
        <dbReference type="EC" id="2.7.13.3"/>
    </reaction>
</comment>
<name>A0ABT2TMR2_9FIRM</name>
<dbReference type="InterPro" id="IPR036890">
    <property type="entry name" value="HATPase_C_sf"/>
</dbReference>
<keyword evidence="7" id="KW-0902">Two-component regulatory system</keyword>
<keyword evidence="11" id="KW-1185">Reference proteome</keyword>
<dbReference type="SMART" id="SM00388">
    <property type="entry name" value="HisKA"/>
    <property type="match status" value="1"/>
</dbReference>
<dbReference type="Gene3D" id="1.10.287.130">
    <property type="match status" value="1"/>
</dbReference>
<organism evidence="10 11">
    <name type="scientific">Brotonthovivens ammoniilytica</name>
    <dbReference type="NCBI Taxonomy" id="2981725"/>
    <lineage>
        <taxon>Bacteria</taxon>
        <taxon>Bacillati</taxon>
        <taxon>Bacillota</taxon>
        <taxon>Clostridia</taxon>
        <taxon>Lachnospirales</taxon>
        <taxon>Lachnospiraceae</taxon>
        <taxon>Brotonthovivens</taxon>
    </lineage>
</organism>
<keyword evidence="8" id="KW-0472">Membrane</keyword>
<keyword evidence="5" id="KW-0808">Transferase</keyword>
<dbReference type="EMBL" id="JAOQJQ010000007">
    <property type="protein sequence ID" value="MCU6763498.1"/>
    <property type="molecule type" value="Genomic_DNA"/>
</dbReference>
<dbReference type="SUPFAM" id="SSF55785">
    <property type="entry name" value="PYP-like sensor domain (PAS domain)"/>
    <property type="match status" value="1"/>
</dbReference>
<dbReference type="SUPFAM" id="SSF55874">
    <property type="entry name" value="ATPase domain of HSP90 chaperone/DNA topoisomerase II/histidine kinase"/>
    <property type="match status" value="1"/>
</dbReference>
<dbReference type="InterPro" id="IPR003661">
    <property type="entry name" value="HisK_dim/P_dom"/>
</dbReference>